<dbReference type="Proteomes" id="UP001303760">
    <property type="component" value="Unassembled WGS sequence"/>
</dbReference>
<dbReference type="PROSITE" id="PS50404">
    <property type="entry name" value="GST_NTER"/>
    <property type="match status" value="1"/>
</dbReference>
<dbReference type="SUPFAM" id="SSF52833">
    <property type="entry name" value="Thioredoxin-like"/>
    <property type="match status" value="1"/>
</dbReference>
<dbReference type="Gene3D" id="1.20.1050.10">
    <property type="match status" value="1"/>
</dbReference>
<dbReference type="InterPro" id="IPR036249">
    <property type="entry name" value="Thioredoxin-like_sf"/>
</dbReference>
<dbReference type="SFLD" id="SFLDS00019">
    <property type="entry name" value="Glutathione_Transferase_(cytos"/>
    <property type="match status" value="1"/>
</dbReference>
<gene>
    <name evidence="4" type="ORF">C8A03DRAFT_34299</name>
</gene>
<dbReference type="InterPro" id="IPR004045">
    <property type="entry name" value="Glutathione_S-Trfase_N"/>
</dbReference>
<organism evidence="4 5">
    <name type="scientific">Achaetomium macrosporum</name>
    <dbReference type="NCBI Taxonomy" id="79813"/>
    <lineage>
        <taxon>Eukaryota</taxon>
        <taxon>Fungi</taxon>
        <taxon>Dikarya</taxon>
        <taxon>Ascomycota</taxon>
        <taxon>Pezizomycotina</taxon>
        <taxon>Sordariomycetes</taxon>
        <taxon>Sordariomycetidae</taxon>
        <taxon>Sordariales</taxon>
        <taxon>Chaetomiaceae</taxon>
        <taxon>Achaetomium</taxon>
    </lineage>
</organism>
<evidence type="ECO:0008006" key="6">
    <source>
        <dbReference type="Google" id="ProtNLM"/>
    </source>
</evidence>
<evidence type="ECO:0000313" key="5">
    <source>
        <dbReference type="Proteomes" id="UP001303760"/>
    </source>
</evidence>
<sequence>MEQPAIPQSPKITLYWLNDSRAQRMVWLLEELGVDYDVEIFRRNPDLFAPSELQKIHPLGKSPIVRLTTPDPADPTRQKDLVLAESGFIAQYLCEHFGRTQGGLLPTRYRDGQEGQLGGETDEWLRCQYFLHYAEGSLMPPLLVALILNILKSPRIPFVLRPITSGVADKIYAAFVVRQMATHLSFLETQLETAPGGDGNGKTYLCGARLTAADILMSYPLLEAKERVGSLSMGGKGQGKLADKYPKVWAYLDRLREEPGYKRAEARIEEEEMKRRRKKN</sequence>
<comment type="similarity">
    <text evidence="1">Belongs to the GST superfamily.</text>
</comment>
<dbReference type="PROSITE" id="PS50405">
    <property type="entry name" value="GST_CTER"/>
    <property type="match status" value="1"/>
</dbReference>
<evidence type="ECO:0000259" key="2">
    <source>
        <dbReference type="PROSITE" id="PS50404"/>
    </source>
</evidence>
<dbReference type="InterPro" id="IPR010987">
    <property type="entry name" value="Glutathione-S-Trfase_C-like"/>
</dbReference>
<name>A0AAN7CAG4_9PEZI</name>
<dbReference type="AlphaFoldDB" id="A0AAN7CAG4"/>
<dbReference type="CDD" id="cd03189">
    <property type="entry name" value="GST_C_GTT1_like"/>
    <property type="match status" value="1"/>
</dbReference>
<reference evidence="4" key="2">
    <citation type="submission" date="2023-05" db="EMBL/GenBank/DDBJ databases">
        <authorList>
            <consortium name="Lawrence Berkeley National Laboratory"/>
            <person name="Steindorff A."/>
            <person name="Hensen N."/>
            <person name="Bonometti L."/>
            <person name="Westerberg I."/>
            <person name="Brannstrom I.O."/>
            <person name="Guillou S."/>
            <person name="Cros-Aarteil S."/>
            <person name="Calhoun S."/>
            <person name="Haridas S."/>
            <person name="Kuo A."/>
            <person name="Mondo S."/>
            <person name="Pangilinan J."/>
            <person name="Riley R."/>
            <person name="Labutti K."/>
            <person name="Andreopoulos B."/>
            <person name="Lipzen A."/>
            <person name="Chen C."/>
            <person name="Yanf M."/>
            <person name="Daum C."/>
            <person name="Ng V."/>
            <person name="Clum A."/>
            <person name="Ohm R."/>
            <person name="Martin F."/>
            <person name="Silar P."/>
            <person name="Natvig D."/>
            <person name="Lalanne C."/>
            <person name="Gautier V."/>
            <person name="Ament-Velasquez S.L."/>
            <person name="Kruys A."/>
            <person name="Hutchinson M.I."/>
            <person name="Powell A.J."/>
            <person name="Barry K."/>
            <person name="Miller A.N."/>
            <person name="Grigoriev I.V."/>
            <person name="Debuchy R."/>
            <person name="Gladieux P."/>
            <person name="Thoren M.H."/>
            <person name="Johannesson H."/>
        </authorList>
    </citation>
    <scope>NUCLEOTIDE SEQUENCE</scope>
    <source>
        <strain evidence="4">CBS 532.94</strain>
    </source>
</reference>
<dbReference type="InterPro" id="IPR036282">
    <property type="entry name" value="Glutathione-S-Trfase_C_sf"/>
</dbReference>
<dbReference type="InterPro" id="IPR004046">
    <property type="entry name" value="GST_C"/>
</dbReference>
<dbReference type="SUPFAM" id="SSF47616">
    <property type="entry name" value="GST C-terminal domain-like"/>
    <property type="match status" value="1"/>
</dbReference>
<comment type="caution">
    <text evidence="4">The sequence shown here is derived from an EMBL/GenBank/DDBJ whole genome shotgun (WGS) entry which is preliminary data.</text>
</comment>
<accession>A0AAN7CAG4</accession>
<keyword evidence="5" id="KW-1185">Reference proteome</keyword>
<dbReference type="SFLD" id="SFLDG00358">
    <property type="entry name" value="Main_(cytGST)"/>
    <property type="match status" value="1"/>
</dbReference>
<dbReference type="InterPro" id="IPR040079">
    <property type="entry name" value="Glutathione_S-Trfase"/>
</dbReference>
<feature type="domain" description="GST C-terminal" evidence="3">
    <location>
        <begin position="120"/>
        <end position="280"/>
    </location>
</feature>
<feature type="domain" description="GST N-terminal" evidence="2">
    <location>
        <begin position="9"/>
        <end position="101"/>
    </location>
</feature>
<protein>
    <recommendedName>
        <fullName evidence="6">Glutathione transferase</fullName>
    </recommendedName>
</protein>
<dbReference type="PANTHER" id="PTHR44051:SF9">
    <property type="entry name" value="GLUTATHIONE S-TRANSFERASE 1"/>
    <property type="match status" value="1"/>
</dbReference>
<dbReference type="Pfam" id="PF14497">
    <property type="entry name" value="GST_C_3"/>
    <property type="match status" value="1"/>
</dbReference>
<dbReference type="EMBL" id="MU860125">
    <property type="protein sequence ID" value="KAK4237732.1"/>
    <property type="molecule type" value="Genomic_DNA"/>
</dbReference>
<proteinExistence type="inferred from homology"/>
<dbReference type="Pfam" id="PF13409">
    <property type="entry name" value="GST_N_2"/>
    <property type="match status" value="1"/>
</dbReference>
<evidence type="ECO:0000313" key="4">
    <source>
        <dbReference type="EMBL" id="KAK4237732.1"/>
    </source>
</evidence>
<dbReference type="PANTHER" id="PTHR44051">
    <property type="entry name" value="GLUTATHIONE S-TRANSFERASE-RELATED"/>
    <property type="match status" value="1"/>
</dbReference>
<dbReference type="Gene3D" id="3.40.30.10">
    <property type="entry name" value="Glutaredoxin"/>
    <property type="match status" value="1"/>
</dbReference>
<dbReference type="CDD" id="cd03046">
    <property type="entry name" value="GST_N_GTT1_like"/>
    <property type="match status" value="1"/>
</dbReference>
<reference evidence="4" key="1">
    <citation type="journal article" date="2023" name="Mol. Phylogenet. Evol.">
        <title>Genome-scale phylogeny and comparative genomics of the fungal order Sordariales.</title>
        <authorList>
            <person name="Hensen N."/>
            <person name="Bonometti L."/>
            <person name="Westerberg I."/>
            <person name="Brannstrom I.O."/>
            <person name="Guillou S."/>
            <person name="Cros-Aarteil S."/>
            <person name="Calhoun S."/>
            <person name="Haridas S."/>
            <person name="Kuo A."/>
            <person name="Mondo S."/>
            <person name="Pangilinan J."/>
            <person name="Riley R."/>
            <person name="LaButti K."/>
            <person name="Andreopoulos B."/>
            <person name="Lipzen A."/>
            <person name="Chen C."/>
            <person name="Yan M."/>
            <person name="Daum C."/>
            <person name="Ng V."/>
            <person name="Clum A."/>
            <person name="Steindorff A."/>
            <person name="Ohm R.A."/>
            <person name="Martin F."/>
            <person name="Silar P."/>
            <person name="Natvig D.O."/>
            <person name="Lalanne C."/>
            <person name="Gautier V."/>
            <person name="Ament-Velasquez S.L."/>
            <person name="Kruys A."/>
            <person name="Hutchinson M.I."/>
            <person name="Powell A.J."/>
            <person name="Barry K."/>
            <person name="Miller A.N."/>
            <person name="Grigoriev I.V."/>
            <person name="Debuchy R."/>
            <person name="Gladieux P."/>
            <person name="Hiltunen Thoren M."/>
            <person name="Johannesson H."/>
        </authorList>
    </citation>
    <scope>NUCLEOTIDE SEQUENCE</scope>
    <source>
        <strain evidence="4">CBS 532.94</strain>
    </source>
</reference>
<evidence type="ECO:0000259" key="3">
    <source>
        <dbReference type="PROSITE" id="PS50405"/>
    </source>
</evidence>
<evidence type="ECO:0000256" key="1">
    <source>
        <dbReference type="ARBA" id="ARBA00007409"/>
    </source>
</evidence>